<comment type="caution">
    <text evidence="1">The sequence shown here is derived from an EMBL/GenBank/DDBJ whole genome shotgun (WGS) entry which is preliminary data.</text>
</comment>
<name>A0ABU0FEM1_9HYPH</name>
<keyword evidence="2" id="KW-1185">Reference proteome</keyword>
<dbReference type="Pfam" id="PF04134">
    <property type="entry name" value="DCC1-like"/>
    <property type="match status" value="1"/>
</dbReference>
<dbReference type="EMBL" id="JAUSVK010000001">
    <property type="protein sequence ID" value="MDQ0393055.1"/>
    <property type="molecule type" value="Genomic_DNA"/>
</dbReference>
<dbReference type="InterPro" id="IPR007263">
    <property type="entry name" value="DCC1-like"/>
</dbReference>
<protein>
    <submittedName>
        <fullName evidence="1">DCC family thiol-disulfide oxidoreductase YuxK</fullName>
    </submittedName>
</protein>
<sequence length="159" mass="17772">MRHRVNVYAALQHGVPGEDGVSNVVDELHSRGSPMLPKLTVWYNTRCPVCEAGIRHQQGRSLAAVKAGRLAFLDINLEPDVLARYGVTVDDVRRRLHAVDEEGHLLAGADVALAIWRLTPGQNWLARLFGAPGVILVTRLAYDRFADLLFAWNRSRGRW</sequence>
<accession>A0ABU0FEM1</accession>
<proteinExistence type="predicted"/>
<dbReference type="Proteomes" id="UP001237448">
    <property type="component" value="Unassembled WGS sequence"/>
</dbReference>
<evidence type="ECO:0000313" key="2">
    <source>
        <dbReference type="Proteomes" id="UP001237448"/>
    </source>
</evidence>
<organism evidence="1 2">
    <name type="scientific">Labrys monachus</name>
    <dbReference type="NCBI Taxonomy" id="217067"/>
    <lineage>
        <taxon>Bacteria</taxon>
        <taxon>Pseudomonadati</taxon>
        <taxon>Pseudomonadota</taxon>
        <taxon>Alphaproteobacteria</taxon>
        <taxon>Hyphomicrobiales</taxon>
        <taxon>Xanthobacteraceae</taxon>
        <taxon>Labrys</taxon>
    </lineage>
</organism>
<gene>
    <name evidence="1" type="ORF">J3R73_002847</name>
</gene>
<reference evidence="1 2" key="1">
    <citation type="submission" date="2023-07" db="EMBL/GenBank/DDBJ databases">
        <title>Genomic Encyclopedia of Type Strains, Phase IV (KMG-IV): sequencing the most valuable type-strain genomes for metagenomic binning, comparative biology and taxonomic classification.</title>
        <authorList>
            <person name="Goeker M."/>
        </authorList>
    </citation>
    <scope>NUCLEOTIDE SEQUENCE [LARGE SCALE GENOMIC DNA]</scope>
    <source>
        <strain evidence="1 2">DSM 5896</strain>
    </source>
</reference>
<evidence type="ECO:0000313" key="1">
    <source>
        <dbReference type="EMBL" id="MDQ0393055.1"/>
    </source>
</evidence>